<dbReference type="RefSeq" id="WP_241414508.1">
    <property type="nucleotide sequence ID" value="NZ_JAKZGO010000026.1"/>
</dbReference>
<accession>A0ABS9VGR8</accession>
<evidence type="ECO:0000313" key="2">
    <source>
        <dbReference type="Proteomes" id="UP001165430"/>
    </source>
</evidence>
<proteinExistence type="predicted"/>
<name>A0ABS9VGR8_9BACT</name>
<reference evidence="1" key="1">
    <citation type="submission" date="2022-03" db="EMBL/GenBank/DDBJ databases">
        <title>De novo assembled genomes of Belliella spp. (Cyclobacteriaceae) strains.</title>
        <authorList>
            <person name="Szabo A."/>
            <person name="Korponai K."/>
            <person name="Felfoldi T."/>
        </authorList>
    </citation>
    <scope>NUCLEOTIDE SEQUENCE</scope>
    <source>
        <strain evidence="1">DSM 111903</strain>
    </source>
</reference>
<protein>
    <submittedName>
        <fullName evidence="1">Uncharacterized protein</fullName>
    </submittedName>
</protein>
<organism evidence="1 2">
    <name type="scientific">Belliella alkalica</name>
    <dbReference type="NCBI Taxonomy" id="1730871"/>
    <lineage>
        <taxon>Bacteria</taxon>
        <taxon>Pseudomonadati</taxon>
        <taxon>Bacteroidota</taxon>
        <taxon>Cytophagia</taxon>
        <taxon>Cytophagales</taxon>
        <taxon>Cyclobacteriaceae</taxon>
        <taxon>Belliella</taxon>
    </lineage>
</organism>
<dbReference type="EMBL" id="JAKZGO010000026">
    <property type="protein sequence ID" value="MCH7415637.1"/>
    <property type="molecule type" value="Genomic_DNA"/>
</dbReference>
<gene>
    <name evidence="1" type="ORF">MM213_19200</name>
</gene>
<dbReference type="Proteomes" id="UP001165430">
    <property type="component" value="Unassembled WGS sequence"/>
</dbReference>
<sequence>MYLSFVIILSLFLKTEINEQVSVSIDISKVMNMEGTVDLVDLKGNLFKEIELSNEGLSLGNVSVGKDAGVYATLDNFHQGFKFNTSLSKLESTSQGKLIFKRKRKPKNGVLWKNNNSETIAATTNIGKGEVIIIIDKLDDEALLAMILMERIHHARSLLLANTTFF</sequence>
<keyword evidence="2" id="KW-1185">Reference proteome</keyword>
<evidence type="ECO:0000313" key="1">
    <source>
        <dbReference type="EMBL" id="MCH7415637.1"/>
    </source>
</evidence>
<comment type="caution">
    <text evidence="1">The sequence shown here is derived from an EMBL/GenBank/DDBJ whole genome shotgun (WGS) entry which is preliminary data.</text>
</comment>